<keyword evidence="1" id="KW-1133">Transmembrane helix</keyword>
<dbReference type="EMBL" id="KN612266">
    <property type="protein sequence ID" value="KHJ75925.1"/>
    <property type="molecule type" value="Genomic_DNA"/>
</dbReference>
<keyword evidence="1" id="KW-0812">Transmembrane</keyword>
<evidence type="ECO:0000313" key="3">
    <source>
        <dbReference type="Proteomes" id="UP000053660"/>
    </source>
</evidence>
<reference evidence="2 3" key="1">
    <citation type="submission" date="2014-03" db="EMBL/GenBank/DDBJ databases">
        <title>Draft genome of the hookworm Oesophagostomum dentatum.</title>
        <authorList>
            <person name="Mitreva M."/>
        </authorList>
    </citation>
    <scope>NUCLEOTIDE SEQUENCE [LARGE SCALE GENOMIC DNA]</scope>
    <source>
        <strain evidence="2 3">OD-Hann</strain>
    </source>
</reference>
<evidence type="ECO:0000313" key="2">
    <source>
        <dbReference type="EMBL" id="KHJ75925.1"/>
    </source>
</evidence>
<dbReference type="AlphaFoldDB" id="A0A0B1RY22"/>
<dbReference type="Gene3D" id="3.30.300.30">
    <property type="match status" value="1"/>
</dbReference>
<accession>A0A0B1RY22</accession>
<feature type="transmembrane region" description="Helical" evidence="1">
    <location>
        <begin position="7"/>
        <end position="26"/>
    </location>
</feature>
<sequence length="224" mass="24972">MRCNLSSLSRLVLSIAGVLFAHFIIYKEKFLVLFVNSKLPIEDSLPVVLPSSFLPSKVIYMDKVPINRNGKIDRAKLMGILEEHCSKLKTTSSLTTFLGKFGIVEESDFYHSFVDYGNYLISTRVSRSFMFHKVSGVRSLEAAEIALHLGSADALHDILNPNLTIQEVLLKYASKSQDNEPEGLQLLGQHTEAVNVPITTSHQSDILWAYDTGKCIDGTPLLTR</sequence>
<keyword evidence="3" id="KW-1185">Reference proteome</keyword>
<protein>
    <recommendedName>
        <fullName evidence="4">AMP-binding enzyme C-terminal domain-containing protein</fullName>
    </recommendedName>
</protein>
<evidence type="ECO:0000256" key="1">
    <source>
        <dbReference type="SAM" id="Phobius"/>
    </source>
</evidence>
<organism evidence="2 3">
    <name type="scientific">Oesophagostomum dentatum</name>
    <name type="common">Nodular worm</name>
    <dbReference type="NCBI Taxonomy" id="61180"/>
    <lineage>
        <taxon>Eukaryota</taxon>
        <taxon>Metazoa</taxon>
        <taxon>Ecdysozoa</taxon>
        <taxon>Nematoda</taxon>
        <taxon>Chromadorea</taxon>
        <taxon>Rhabditida</taxon>
        <taxon>Rhabditina</taxon>
        <taxon>Rhabditomorpha</taxon>
        <taxon>Strongyloidea</taxon>
        <taxon>Strongylidae</taxon>
        <taxon>Oesophagostomum</taxon>
    </lineage>
</organism>
<dbReference type="InterPro" id="IPR045851">
    <property type="entry name" value="AMP-bd_C_sf"/>
</dbReference>
<dbReference type="SUPFAM" id="SSF56801">
    <property type="entry name" value="Acetyl-CoA synthetase-like"/>
    <property type="match status" value="1"/>
</dbReference>
<gene>
    <name evidence="2" type="ORF">OESDEN_24456</name>
</gene>
<keyword evidence="1" id="KW-0472">Membrane</keyword>
<dbReference type="OrthoDB" id="5872640at2759"/>
<evidence type="ECO:0008006" key="4">
    <source>
        <dbReference type="Google" id="ProtNLM"/>
    </source>
</evidence>
<dbReference type="Proteomes" id="UP000053660">
    <property type="component" value="Unassembled WGS sequence"/>
</dbReference>
<name>A0A0B1RY22_OESDE</name>
<proteinExistence type="predicted"/>